<dbReference type="CDD" id="cd00060">
    <property type="entry name" value="FHA"/>
    <property type="match status" value="1"/>
</dbReference>
<dbReference type="Proteomes" id="UP000181790">
    <property type="component" value="Unassembled WGS sequence"/>
</dbReference>
<keyword evidence="3" id="KW-1185">Reference proteome</keyword>
<dbReference type="PROSITE" id="PS50006">
    <property type="entry name" value="FHA_DOMAIN"/>
    <property type="match status" value="1"/>
</dbReference>
<comment type="caution">
    <text evidence="2">The sequence shown here is derived from an EMBL/GenBank/DDBJ whole genome shotgun (WGS) entry which is preliminary data.</text>
</comment>
<dbReference type="EMBL" id="MORL01000016">
    <property type="protein sequence ID" value="OIN57057.1"/>
    <property type="molecule type" value="Genomic_DNA"/>
</dbReference>
<evidence type="ECO:0000313" key="3">
    <source>
        <dbReference type="Proteomes" id="UP000181790"/>
    </source>
</evidence>
<dbReference type="OrthoDB" id="949044at2"/>
<dbReference type="Gene3D" id="2.60.200.20">
    <property type="match status" value="1"/>
</dbReference>
<reference evidence="2 3" key="1">
    <citation type="submission" date="2016-10" db="EMBL/GenBank/DDBJ databases">
        <title>Arsenicibacter rosenii gen. nov., sp. nov., an efficient arsenic-methylating bacterium isolated from an arsenic-contaminated paddy soil.</title>
        <authorList>
            <person name="Huang K."/>
        </authorList>
    </citation>
    <scope>NUCLEOTIDE SEQUENCE [LARGE SCALE GENOMIC DNA]</scope>
    <source>
        <strain evidence="2 3">SM-1</strain>
    </source>
</reference>
<dbReference type="InterPro" id="IPR008984">
    <property type="entry name" value="SMAD_FHA_dom_sf"/>
</dbReference>
<evidence type="ECO:0000259" key="1">
    <source>
        <dbReference type="PROSITE" id="PS50006"/>
    </source>
</evidence>
<protein>
    <recommendedName>
        <fullName evidence="1">FHA domain-containing protein</fullName>
    </recommendedName>
</protein>
<dbReference type="Pfam" id="PF00498">
    <property type="entry name" value="FHA"/>
    <property type="match status" value="1"/>
</dbReference>
<sequence length="182" mass="20185">MVKPADQARGEIVCSHIGCGQVNVLTTSFYYDENKAKNLPGFGRLVYTGNPAVSYPIRYGLNSLGTSETCTVRMERYLHDNRCFISRRHCTLTVVFDKWSGQFRYQLQDGAVEPGAAAVKPSLNGTFLEQIRLLPTDVVDVPDGGLITLGGIDTFRLEHVRVSPAVLETYKIPIAFDPDQTQ</sequence>
<dbReference type="AlphaFoldDB" id="A0A1S2VE70"/>
<dbReference type="SUPFAM" id="SSF49879">
    <property type="entry name" value="SMAD/FHA domain"/>
    <property type="match status" value="1"/>
</dbReference>
<proteinExistence type="predicted"/>
<organism evidence="2 3">
    <name type="scientific">Arsenicibacter rosenii</name>
    <dbReference type="NCBI Taxonomy" id="1750698"/>
    <lineage>
        <taxon>Bacteria</taxon>
        <taxon>Pseudomonadati</taxon>
        <taxon>Bacteroidota</taxon>
        <taxon>Cytophagia</taxon>
        <taxon>Cytophagales</taxon>
        <taxon>Spirosomataceae</taxon>
        <taxon>Arsenicibacter</taxon>
    </lineage>
</organism>
<evidence type="ECO:0000313" key="2">
    <source>
        <dbReference type="EMBL" id="OIN57057.1"/>
    </source>
</evidence>
<accession>A0A1S2VE70</accession>
<feature type="domain" description="FHA" evidence="1">
    <location>
        <begin position="62"/>
        <end position="133"/>
    </location>
</feature>
<gene>
    <name evidence="2" type="ORF">BLX24_21920</name>
</gene>
<name>A0A1S2VE70_9BACT</name>
<dbReference type="InterPro" id="IPR000253">
    <property type="entry name" value="FHA_dom"/>
</dbReference>